<feature type="region of interest" description="Disordered" evidence="2">
    <location>
        <begin position="34"/>
        <end position="60"/>
    </location>
</feature>
<dbReference type="Pfam" id="PF00379">
    <property type="entry name" value="Chitin_bind_4"/>
    <property type="match status" value="1"/>
</dbReference>
<gene>
    <name evidence="4" type="ORF">DMAD_01014</name>
</gene>
<evidence type="ECO:0000256" key="1">
    <source>
        <dbReference type="PROSITE-ProRule" id="PRU00497"/>
    </source>
</evidence>
<evidence type="ECO:0000256" key="2">
    <source>
        <dbReference type="SAM" id="MobiDB-lite"/>
    </source>
</evidence>
<name>A0AAU9G031_DROMD</name>
<keyword evidence="1" id="KW-0193">Cuticle</keyword>
<feature type="chain" id="PRO_5043851974" evidence="3">
    <location>
        <begin position="36"/>
        <end position="253"/>
    </location>
</feature>
<dbReference type="EMBL" id="AP029266">
    <property type="protein sequence ID" value="BFG01201.1"/>
    <property type="molecule type" value="Genomic_DNA"/>
</dbReference>
<evidence type="ECO:0000313" key="5">
    <source>
        <dbReference type="Proteomes" id="UP001500889"/>
    </source>
</evidence>
<organism evidence="4 5">
    <name type="scientific">Drosophila madeirensis</name>
    <name type="common">Fruit fly</name>
    <dbReference type="NCBI Taxonomy" id="30013"/>
    <lineage>
        <taxon>Eukaryota</taxon>
        <taxon>Metazoa</taxon>
        <taxon>Ecdysozoa</taxon>
        <taxon>Arthropoda</taxon>
        <taxon>Hexapoda</taxon>
        <taxon>Insecta</taxon>
        <taxon>Pterygota</taxon>
        <taxon>Neoptera</taxon>
        <taxon>Endopterygota</taxon>
        <taxon>Diptera</taxon>
        <taxon>Brachycera</taxon>
        <taxon>Muscomorpha</taxon>
        <taxon>Ephydroidea</taxon>
        <taxon>Drosophilidae</taxon>
        <taxon>Drosophila</taxon>
        <taxon>Sophophora</taxon>
    </lineage>
</organism>
<accession>A0AAU9G031</accession>
<sequence>MLSAQRIYPLGQRLQLCCLLGLLLLVLPLPSPAEARHTRRPRRTTTPRTPRPTLLPDRHWPPSVLPAATTEAMPRLVDSFDQRSADGQYEFRYQLDDGNTRYERAYWLPVGKDLVLARKGYYSFPLPNQQFSTVFYRADHLGYHVDMNTLSGKQPPLPRNLEVPPAKAKAQGNSISRPEQELEQESLEQEPAAGVRADAGKDEVQDPNAPNQVETETETETETEPSTVANDILATEAAVSSPDDDAVVGGVSQ</sequence>
<protein>
    <submittedName>
        <fullName evidence="4">Uncharacterized protein</fullName>
    </submittedName>
</protein>
<dbReference type="Proteomes" id="UP001500889">
    <property type="component" value="Chromosome A"/>
</dbReference>
<proteinExistence type="predicted"/>
<feature type="region of interest" description="Disordered" evidence="2">
    <location>
        <begin position="150"/>
        <end position="229"/>
    </location>
</feature>
<dbReference type="GO" id="GO:0042302">
    <property type="term" value="F:structural constituent of cuticle"/>
    <property type="evidence" value="ECO:0007669"/>
    <property type="project" value="UniProtKB-UniRule"/>
</dbReference>
<evidence type="ECO:0000256" key="3">
    <source>
        <dbReference type="SAM" id="SignalP"/>
    </source>
</evidence>
<dbReference type="AlphaFoldDB" id="A0AAU9G031"/>
<keyword evidence="3" id="KW-0732">Signal</keyword>
<dbReference type="PROSITE" id="PS51155">
    <property type="entry name" value="CHIT_BIND_RR_2"/>
    <property type="match status" value="1"/>
</dbReference>
<keyword evidence="5" id="KW-1185">Reference proteome</keyword>
<evidence type="ECO:0000313" key="4">
    <source>
        <dbReference type="EMBL" id="BFG01201.1"/>
    </source>
</evidence>
<feature type="signal peptide" evidence="3">
    <location>
        <begin position="1"/>
        <end position="35"/>
    </location>
</feature>
<dbReference type="InterPro" id="IPR000618">
    <property type="entry name" value="Insect_cuticle"/>
</dbReference>
<reference evidence="4 5" key="1">
    <citation type="submission" date="2024-02" db="EMBL/GenBank/DDBJ databases">
        <title>A chromosome-level genome assembly of Drosophila madeirensis, a fruit fly species endemic to Madeira island.</title>
        <authorList>
            <person name="Tomihara K."/>
            <person name="Llopart A."/>
            <person name="Yamamoto D."/>
        </authorList>
    </citation>
    <scope>NUCLEOTIDE SEQUENCE [LARGE SCALE GENOMIC DNA]</scope>
    <source>
        <strain evidence="4 5">RF1</strain>
    </source>
</reference>